<dbReference type="InterPro" id="IPR007484">
    <property type="entry name" value="Peptidase_M28"/>
</dbReference>
<comment type="caution">
    <text evidence="2">The sequence shown here is derived from an EMBL/GenBank/DDBJ whole genome shotgun (WGS) entry which is preliminary data.</text>
</comment>
<dbReference type="PANTHER" id="PTHR12147:SF26">
    <property type="entry name" value="PEPTIDASE M28 DOMAIN-CONTAINING PROTEIN"/>
    <property type="match status" value="1"/>
</dbReference>
<accession>A0A9D5K9P1</accession>
<feature type="non-terminal residue" evidence="2">
    <location>
        <position position="1"/>
    </location>
</feature>
<dbReference type="EMBL" id="WJKJ01000240">
    <property type="protein sequence ID" value="MBD3365002.1"/>
    <property type="molecule type" value="Genomic_DNA"/>
</dbReference>
<evidence type="ECO:0000313" key="3">
    <source>
        <dbReference type="Proteomes" id="UP000630660"/>
    </source>
</evidence>
<dbReference type="GO" id="GO:0008235">
    <property type="term" value="F:metalloexopeptidase activity"/>
    <property type="evidence" value="ECO:0007669"/>
    <property type="project" value="InterPro"/>
</dbReference>
<dbReference type="Pfam" id="PF04389">
    <property type="entry name" value="Peptidase_M28"/>
    <property type="match status" value="1"/>
</dbReference>
<dbReference type="SUPFAM" id="SSF53187">
    <property type="entry name" value="Zn-dependent exopeptidases"/>
    <property type="match status" value="1"/>
</dbReference>
<reference evidence="2" key="1">
    <citation type="submission" date="2019-11" db="EMBL/GenBank/DDBJ databases">
        <title>Microbial mats filling the niche in hypersaline microbial mats.</title>
        <authorList>
            <person name="Wong H.L."/>
            <person name="Macleod F.I."/>
            <person name="White R.A. III"/>
            <person name="Burns B.P."/>
        </authorList>
    </citation>
    <scope>NUCLEOTIDE SEQUENCE</scope>
    <source>
        <strain evidence="2">Bin_327</strain>
    </source>
</reference>
<name>A0A9D5K9P1_UNCW3</name>
<dbReference type="Proteomes" id="UP000630660">
    <property type="component" value="Unassembled WGS sequence"/>
</dbReference>
<dbReference type="InterPro" id="IPR045175">
    <property type="entry name" value="M28_fam"/>
</dbReference>
<organism evidence="2 3">
    <name type="scientific">candidate division WOR-3 bacterium</name>
    <dbReference type="NCBI Taxonomy" id="2052148"/>
    <lineage>
        <taxon>Bacteria</taxon>
        <taxon>Bacteria division WOR-3</taxon>
    </lineage>
</organism>
<dbReference type="Gene3D" id="3.40.630.10">
    <property type="entry name" value="Zn peptidases"/>
    <property type="match status" value="1"/>
</dbReference>
<sequence>AHYDAISETPWEYTPGADDNASGVAGVMEAARILSDQDLKHTVKFVLFGGEELGLFGSKYYVNQVADAETEDMILGVLNLDMMAYEGNGIPEVDIHCHPWLEESAEQAEMLTDIIDVYGLDLIADIHTKDATTRSDHASFWPELIPAMLLIEDYFGGDSTPFYHTTDDRISTLDTDYLTEGVKISVVWTATMAQSDAFNPAIMENPYPDEVILFKLTTHQTDAIVWMNIKTPYRITPAVYNMAGQKVKVFTPVSPSVTRQRIRLDLSGLGAGVYWIGVPGTPVEKFVLIR</sequence>
<dbReference type="GO" id="GO:0006508">
    <property type="term" value="P:proteolysis"/>
    <property type="evidence" value="ECO:0007669"/>
    <property type="project" value="InterPro"/>
</dbReference>
<dbReference type="PANTHER" id="PTHR12147">
    <property type="entry name" value="METALLOPEPTIDASE M28 FAMILY MEMBER"/>
    <property type="match status" value="1"/>
</dbReference>
<feature type="domain" description="Peptidase M28" evidence="1">
    <location>
        <begin position="1"/>
        <end position="179"/>
    </location>
</feature>
<proteinExistence type="predicted"/>
<gene>
    <name evidence="2" type="ORF">GF359_07280</name>
</gene>
<dbReference type="AlphaFoldDB" id="A0A9D5K9P1"/>
<evidence type="ECO:0000313" key="2">
    <source>
        <dbReference type="EMBL" id="MBD3365002.1"/>
    </source>
</evidence>
<evidence type="ECO:0000259" key="1">
    <source>
        <dbReference type="Pfam" id="PF04389"/>
    </source>
</evidence>
<protein>
    <submittedName>
        <fullName evidence="2">M20/M25/M40 family metallo-hydrolase</fullName>
    </submittedName>
</protein>